<dbReference type="Proteomes" id="UP001223144">
    <property type="component" value="Unassembled WGS sequence"/>
</dbReference>
<feature type="chain" id="PRO_5045289416" evidence="2">
    <location>
        <begin position="29"/>
        <end position="162"/>
    </location>
</feature>
<accession>A0ABT6HSV2</accession>
<evidence type="ECO:0000256" key="1">
    <source>
        <dbReference type="SAM" id="MobiDB-lite"/>
    </source>
</evidence>
<evidence type="ECO:0000256" key="2">
    <source>
        <dbReference type="SAM" id="SignalP"/>
    </source>
</evidence>
<feature type="region of interest" description="Disordered" evidence="1">
    <location>
        <begin position="137"/>
        <end position="162"/>
    </location>
</feature>
<dbReference type="EMBL" id="JARWBG010000031">
    <property type="protein sequence ID" value="MDH2391776.1"/>
    <property type="molecule type" value="Genomic_DNA"/>
</dbReference>
<name>A0ABT6HSV2_9ACTN</name>
<evidence type="ECO:0000313" key="3">
    <source>
        <dbReference type="EMBL" id="MDH2391776.1"/>
    </source>
</evidence>
<proteinExistence type="predicted"/>
<organism evidence="3 4">
    <name type="scientific">Streptomyces chengmaiensis</name>
    <dbReference type="NCBI Taxonomy" id="3040919"/>
    <lineage>
        <taxon>Bacteria</taxon>
        <taxon>Bacillati</taxon>
        <taxon>Actinomycetota</taxon>
        <taxon>Actinomycetes</taxon>
        <taxon>Kitasatosporales</taxon>
        <taxon>Streptomycetaceae</taxon>
        <taxon>Streptomyces</taxon>
    </lineage>
</organism>
<protein>
    <submittedName>
        <fullName evidence="3">Uncharacterized protein</fullName>
    </submittedName>
</protein>
<evidence type="ECO:0000313" key="4">
    <source>
        <dbReference type="Proteomes" id="UP001223144"/>
    </source>
</evidence>
<feature type="signal peptide" evidence="2">
    <location>
        <begin position="1"/>
        <end position="28"/>
    </location>
</feature>
<dbReference type="RefSeq" id="WP_279930696.1">
    <property type="nucleotide sequence ID" value="NZ_JARWBG010000031.1"/>
</dbReference>
<comment type="caution">
    <text evidence="3">The sequence shown here is derived from an EMBL/GenBank/DDBJ whole genome shotgun (WGS) entry which is preliminary data.</text>
</comment>
<sequence>MWWKSRRRTGLWAVAGAAVLVVGTGASAGAGGGIAPEADVAHHGHVTVLDGRLEVSLHSRSHGPASLDGATVRLRFSEPLAGAQKLPGRCLWGGDRVVMCGLGELRAGGAARQVRLDLRTVGAPDEVVMEIDTMWNGGASDRNPSNNEHRVLAPATGDPYAF</sequence>
<keyword evidence="2" id="KW-0732">Signal</keyword>
<gene>
    <name evidence="3" type="ORF">QCN29_23950</name>
</gene>
<reference evidence="3 4" key="1">
    <citation type="submission" date="2023-04" db="EMBL/GenBank/DDBJ databases">
        <title>Streptomyces chengmaiensis sp. nov. isolated from the stem of mangrove plant in Hainan.</title>
        <authorList>
            <person name="Huang X."/>
            <person name="Zhou S."/>
            <person name="Chu X."/>
            <person name="Xie Y."/>
            <person name="Lin Y."/>
        </authorList>
    </citation>
    <scope>NUCLEOTIDE SEQUENCE [LARGE SCALE GENOMIC DNA]</scope>
    <source>
        <strain evidence="3 4">HNM0663</strain>
    </source>
</reference>
<keyword evidence="4" id="KW-1185">Reference proteome</keyword>